<dbReference type="PANTHER" id="PTHR34406">
    <property type="entry name" value="PROTEIN YCEI"/>
    <property type="match status" value="1"/>
</dbReference>
<accession>A0A1T4R548</accession>
<evidence type="ECO:0000313" key="3">
    <source>
        <dbReference type="EMBL" id="SKA11039.1"/>
    </source>
</evidence>
<keyword evidence="4" id="KW-1185">Reference proteome</keyword>
<feature type="chain" id="PRO_5012504535" evidence="1">
    <location>
        <begin position="22"/>
        <end position="203"/>
    </location>
</feature>
<dbReference type="OrthoDB" id="951410at2"/>
<evidence type="ECO:0000259" key="2">
    <source>
        <dbReference type="SMART" id="SM00867"/>
    </source>
</evidence>
<evidence type="ECO:0000313" key="4">
    <source>
        <dbReference type="Proteomes" id="UP000190888"/>
    </source>
</evidence>
<dbReference type="AlphaFoldDB" id="A0A1T4R548"/>
<sequence>MKLKSSIVVLFFMAIQSFAYAQKIQGAYQLDTKKSKILWNTGKMMGGHSGYILFAWGNLQYSNTGEPVKGVFIIDMNSIRSTEAKEETSRRKTDANLRQPKFFSSDQYPSATVDIKKIKRIGNTSTFNVTADLTIKGISNPVDFIATIQPRSGSVFITANIGISRSLWDIDDEPKPRTLELIPKPKQPAAADIFVALDLVLVK</sequence>
<dbReference type="SUPFAM" id="SSF101874">
    <property type="entry name" value="YceI-like"/>
    <property type="match status" value="1"/>
</dbReference>
<organism evidence="3 4">
    <name type="scientific">Sediminibacterium ginsengisoli</name>
    <dbReference type="NCBI Taxonomy" id="413434"/>
    <lineage>
        <taxon>Bacteria</taxon>
        <taxon>Pseudomonadati</taxon>
        <taxon>Bacteroidota</taxon>
        <taxon>Chitinophagia</taxon>
        <taxon>Chitinophagales</taxon>
        <taxon>Chitinophagaceae</taxon>
        <taxon>Sediminibacterium</taxon>
    </lineage>
</organism>
<dbReference type="PANTHER" id="PTHR34406:SF1">
    <property type="entry name" value="PROTEIN YCEI"/>
    <property type="match status" value="1"/>
</dbReference>
<name>A0A1T4R548_9BACT</name>
<reference evidence="3 4" key="1">
    <citation type="submission" date="2017-02" db="EMBL/GenBank/DDBJ databases">
        <authorList>
            <person name="Peterson S.W."/>
        </authorList>
    </citation>
    <scope>NUCLEOTIDE SEQUENCE [LARGE SCALE GENOMIC DNA]</scope>
    <source>
        <strain evidence="3 4">DSM 22335</strain>
    </source>
</reference>
<feature type="domain" description="Lipid/polyisoprenoid-binding YceI-like" evidence="2">
    <location>
        <begin position="27"/>
        <end position="182"/>
    </location>
</feature>
<dbReference type="Pfam" id="PF04264">
    <property type="entry name" value="YceI"/>
    <property type="match status" value="1"/>
</dbReference>
<feature type="signal peptide" evidence="1">
    <location>
        <begin position="1"/>
        <end position="21"/>
    </location>
</feature>
<dbReference type="InterPro" id="IPR036761">
    <property type="entry name" value="TTHA0802/YceI-like_sf"/>
</dbReference>
<dbReference type="SMART" id="SM00867">
    <property type="entry name" value="YceI"/>
    <property type="match status" value="1"/>
</dbReference>
<keyword evidence="1" id="KW-0732">Signal</keyword>
<dbReference type="Gene3D" id="2.40.128.110">
    <property type="entry name" value="Lipid/polyisoprenoid-binding, YceI-like"/>
    <property type="match status" value="1"/>
</dbReference>
<dbReference type="RefSeq" id="WP_078832377.1">
    <property type="nucleotide sequence ID" value="NZ_FUWH01000010.1"/>
</dbReference>
<dbReference type="STRING" id="413434.SAMN04488132_110137"/>
<dbReference type="Proteomes" id="UP000190888">
    <property type="component" value="Unassembled WGS sequence"/>
</dbReference>
<dbReference type="InterPro" id="IPR007372">
    <property type="entry name" value="Lipid/polyisoprenoid-bd_YceI"/>
</dbReference>
<evidence type="ECO:0000256" key="1">
    <source>
        <dbReference type="SAM" id="SignalP"/>
    </source>
</evidence>
<proteinExistence type="predicted"/>
<gene>
    <name evidence="3" type="ORF">SAMN04488132_110137</name>
</gene>
<dbReference type="EMBL" id="FUWH01000010">
    <property type="protein sequence ID" value="SKA11039.1"/>
    <property type="molecule type" value="Genomic_DNA"/>
</dbReference>
<protein>
    <submittedName>
        <fullName evidence="3">Polyisoprenoid-binding protein YceI</fullName>
    </submittedName>
</protein>